<evidence type="ECO:0000256" key="2">
    <source>
        <dbReference type="ARBA" id="ARBA00022448"/>
    </source>
</evidence>
<feature type="domain" description="Major facilitator superfamily (MFS) profile" evidence="7">
    <location>
        <begin position="13"/>
        <end position="460"/>
    </location>
</feature>
<proteinExistence type="predicted"/>
<evidence type="ECO:0000256" key="5">
    <source>
        <dbReference type="ARBA" id="ARBA00023136"/>
    </source>
</evidence>
<feature type="transmembrane region" description="Helical" evidence="6">
    <location>
        <begin position="112"/>
        <end position="131"/>
    </location>
</feature>
<dbReference type="AlphaFoldDB" id="A0A971M1Q9"/>
<comment type="caution">
    <text evidence="8">The sequence shown here is derived from an EMBL/GenBank/DDBJ whole genome shotgun (WGS) entry which is preliminary data.</text>
</comment>
<dbReference type="InterPro" id="IPR011701">
    <property type="entry name" value="MFS"/>
</dbReference>
<feature type="transmembrane region" description="Helical" evidence="6">
    <location>
        <begin position="434"/>
        <end position="453"/>
    </location>
</feature>
<dbReference type="CDD" id="cd17321">
    <property type="entry name" value="MFS_MMR_MDR_like"/>
    <property type="match status" value="1"/>
</dbReference>
<dbReference type="InterPro" id="IPR036259">
    <property type="entry name" value="MFS_trans_sf"/>
</dbReference>
<dbReference type="Pfam" id="PF07690">
    <property type="entry name" value="MFS_1"/>
    <property type="match status" value="1"/>
</dbReference>
<feature type="transmembrane region" description="Helical" evidence="6">
    <location>
        <begin position="79"/>
        <end position="106"/>
    </location>
</feature>
<evidence type="ECO:0000313" key="9">
    <source>
        <dbReference type="Proteomes" id="UP000777265"/>
    </source>
</evidence>
<gene>
    <name evidence="8" type="ORF">GXY80_01360</name>
</gene>
<feature type="transmembrane region" description="Helical" evidence="6">
    <location>
        <begin position="138"/>
        <end position="156"/>
    </location>
</feature>
<dbReference type="FunFam" id="1.20.1250.20:FF:000503">
    <property type="entry name" value="Drug resistance transporter, EmrB/QacA subfamily"/>
    <property type="match status" value="1"/>
</dbReference>
<feature type="transmembrane region" description="Helical" evidence="6">
    <location>
        <begin position="199"/>
        <end position="218"/>
    </location>
</feature>
<dbReference type="Proteomes" id="UP000777265">
    <property type="component" value="Unassembled WGS sequence"/>
</dbReference>
<evidence type="ECO:0000313" key="8">
    <source>
        <dbReference type="EMBL" id="NLW34118.1"/>
    </source>
</evidence>
<feature type="transmembrane region" description="Helical" evidence="6">
    <location>
        <begin position="403"/>
        <end position="422"/>
    </location>
</feature>
<evidence type="ECO:0000256" key="1">
    <source>
        <dbReference type="ARBA" id="ARBA00004141"/>
    </source>
</evidence>
<dbReference type="EMBL" id="JAAYEE010000022">
    <property type="protein sequence ID" value="NLW34118.1"/>
    <property type="molecule type" value="Genomic_DNA"/>
</dbReference>
<feature type="transmembrane region" description="Helical" evidence="6">
    <location>
        <begin position="294"/>
        <end position="316"/>
    </location>
</feature>
<dbReference type="Gene3D" id="1.20.1250.20">
    <property type="entry name" value="MFS general substrate transporter like domains"/>
    <property type="match status" value="1"/>
</dbReference>
<dbReference type="GO" id="GO:0016020">
    <property type="term" value="C:membrane"/>
    <property type="evidence" value="ECO:0007669"/>
    <property type="project" value="UniProtKB-SubCell"/>
</dbReference>
<dbReference type="PANTHER" id="PTHR42718:SF9">
    <property type="entry name" value="MAJOR FACILITATOR SUPERFAMILY MULTIDRUG TRANSPORTER MFSC"/>
    <property type="match status" value="1"/>
</dbReference>
<dbReference type="GO" id="GO:0022857">
    <property type="term" value="F:transmembrane transporter activity"/>
    <property type="evidence" value="ECO:0007669"/>
    <property type="project" value="InterPro"/>
</dbReference>
<keyword evidence="3 6" id="KW-0812">Transmembrane</keyword>
<evidence type="ECO:0000256" key="3">
    <source>
        <dbReference type="ARBA" id="ARBA00022692"/>
    </source>
</evidence>
<keyword evidence="2" id="KW-0813">Transport</keyword>
<sequence length="460" mass="48738">MDKPGKARGRRSVLIVTTLSAFLVPMALSTVNVALPSIAKYFSMDAISLGWVALAFALTAGIFLVPFGKVADIHGRNKVFICGTWVFTAASFFLGIATSGRMIILFRAMQGLSAAMLFGTMIAILIAAFPIEDRGKVLGVNVAAVYLGLSLGPFLGGVLTEHLGWRSVFFLNVPLGFAAALISTWKLRMERSRQNKEPFDIVGSVIYGSALFLIMWGFSLLPAPAAFVLIAAGAGGIGIFVWWEARASSPVLDIGLFRTNKVFTLSSIAALISYSATFAIGFLLSLYLQHIKGLGPQTAGTILIAQPIVQALFSPLAGRISDRIQPRIIASTGMAVTALGLFLFAALGAGTPLSYVVVSLSLLGFGFALFSSPNMNAIMSSVPGKCYGVASSMVATMRLLGQMFSLGIAMLVFALCMGPVTISPPFYPLFLKAMKSGFAIFAFLCVGGVFASLTRGDVRR</sequence>
<evidence type="ECO:0000256" key="6">
    <source>
        <dbReference type="SAM" id="Phobius"/>
    </source>
</evidence>
<feature type="transmembrane region" description="Helical" evidence="6">
    <location>
        <begin position="224"/>
        <end position="243"/>
    </location>
</feature>
<feature type="transmembrane region" description="Helical" evidence="6">
    <location>
        <begin position="46"/>
        <end position="67"/>
    </location>
</feature>
<keyword evidence="5 6" id="KW-0472">Membrane</keyword>
<feature type="transmembrane region" description="Helical" evidence="6">
    <location>
        <begin position="353"/>
        <end position="370"/>
    </location>
</feature>
<accession>A0A971M1Q9</accession>
<comment type="subcellular location">
    <subcellularLocation>
        <location evidence="1">Membrane</location>
        <topology evidence="1">Multi-pass membrane protein</topology>
    </subcellularLocation>
</comment>
<dbReference type="PANTHER" id="PTHR42718">
    <property type="entry name" value="MAJOR FACILITATOR SUPERFAMILY MULTIDRUG TRANSPORTER MFSC"/>
    <property type="match status" value="1"/>
</dbReference>
<name>A0A971M1Q9_9BACT</name>
<feature type="transmembrane region" description="Helical" evidence="6">
    <location>
        <begin position="263"/>
        <end position="288"/>
    </location>
</feature>
<dbReference type="Gene3D" id="1.20.1720.10">
    <property type="entry name" value="Multidrug resistance protein D"/>
    <property type="match status" value="1"/>
</dbReference>
<keyword evidence="4 6" id="KW-1133">Transmembrane helix</keyword>
<reference evidence="8" key="2">
    <citation type="submission" date="2020-01" db="EMBL/GenBank/DDBJ databases">
        <authorList>
            <person name="Campanaro S."/>
        </authorList>
    </citation>
    <scope>NUCLEOTIDE SEQUENCE</scope>
    <source>
        <strain evidence="8">AS06rmzACSIP_7</strain>
    </source>
</reference>
<feature type="transmembrane region" description="Helical" evidence="6">
    <location>
        <begin position="168"/>
        <end position="187"/>
    </location>
</feature>
<reference evidence="8" key="1">
    <citation type="journal article" date="2020" name="Biotechnol. Biofuels">
        <title>New insights from the biogas microbiome by comprehensive genome-resolved metagenomics of nearly 1600 species originating from multiple anaerobic digesters.</title>
        <authorList>
            <person name="Campanaro S."/>
            <person name="Treu L."/>
            <person name="Rodriguez-R L.M."/>
            <person name="Kovalovszki A."/>
            <person name="Ziels R.M."/>
            <person name="Maus I."/>
            <person name="Zhu X."/>
            <person name="Kougias P.G."/>
            <person name="Basile A."/>
            <person name="Luo G."/>
            <person name="Schluter A."/>
            <person name="Konstantinidis K.T."/>
            <person name="Angelidaki I."/>
        </authorList>
    </citation>
    <scope>NUCLEOTIDE SEQUENCE</scope>
    <source>
        <strain evidence="8">AS06rmzACSIP_7</strain>
    </source>
</reference>
<protein>
    <submittedName>
        <fullName evidence="8">MFS transporter</fullName>
    </submittedName>
</protein>
<organism evidence="8 9">
    <name type="scientific">Syntrophorhabdus aromaticivorans</name>
    <dbReference type="NCBI Taxonomy" id="328301"/>
    <lineage>
        <taxon>Bacteria</taxon>
        <taxon>Pseudomonadati</taxon>
        <taxon>Thermodesulfobacteriota</taxon>
        <taxon>Syntrophorhabdia</taxon>
        <taxon>Syntrophorhabdales</taxon>
        <taxon>Syntrophorhabdaceae</taxon>
        <taxon>Syntrophorhabdus</taxon>
    </lineage>
</organism>
<dbReference type="PROSITE" id="PS50850">
    <property type="entry name" value="MFS"/>
    <property type="match status" value="1"/>
</dbReference>
<feature type="transmembrane region" description="Helical" evidence="6">
    <location>
        <begin position="328"/>
        <end position="347"/>
    </location>
</feature>
<evidence type="ECO:0000259" key="7">
    <source>
        <dbReference type="PROSITE" id="PS50850"/>
    </source>
</evidence>
<dbReference type="InterPro" id="IPR020846">
    <property type="entry name" value="MFS_dom"/>
</dbReference>
<dbReference type="SUPFAM" id="SSF103473">
    <property type="entry name" value="MFS general substrate transporter"/>
    <property type="match status" value="1"/>
</dbReference>
<evidence type="ECO:0000256" key="4">
    <source>
        <dbReference type="ARBA" id="ARBA00022989"/>
    </source>
</evidence>